<dbReference type="Proteomes" id="UP000077177">
    <property type="component" value="Chromosome"/>
</dbReference>
<reference evidence="2 3" key="2">
    <citation type="journal article" date="2016" name="Int. J. Syst. Evol. Microbiol.">
        <title>Flavisolibacter tropicus sp. nov., isolated from tropical soil.</title>
        <authorList>
            <person name="Lee J.J."/>
            <person name="Kang M.S."/>
            <person name="Kim G.S."/>
            <person name="Lee C.S."/>
            <person name="Lim S."/>
            <person name="Lee J."/>
            <person name="Roh S.H."/>
            <person name="Kang H."/>
            <person name="Ha J.M."/>
            <person name="Bae S."/>
            <person name="Jung H.Y."/>
            <person name="Kim M.K."/>
        </authorList>
    </citation>
    <scope>NUCLEOTIDE SEQUENCE [LARGE SCALE GENOMIC DNA]</scope>
    <source>
        <strain evidence="2 3">LCS9</strain>
    </source>
</reference>
<accession>A0A172U2U6</accession>
<protein>
    <submittedName>
        <fullName evidence="2">Uncharacterized protein</fullName>
    </submittedName>
</protein>
<keyword evidence="1" id="KW-0472">Membrane</keyword>
<dbReference type="OrthoDB" id="1144067at2"/>
<dbReference type="PATRIC" id="fig|1492898.3.peg.3648"/>
<keyword evidence="1" id="KW-0812">Transmembrane</keyword>
<name>A0A172U2U6_9BACT</name>
<reference evidence="3" key="1">
    <citation type="submission" date="2015-01" db="EMBL/GenBank/DDBJ databases">
        <title>Flavisolibacter sp./LCS9/ whole genome sequencing.</title>
        <authorList>
            <person name="Kim M.K."/>
            <person name="Srinivasan S."/>
            <person name="Lee J.-J."/>
        </authorList>
    </citation>
    <scope>NUCLEOTIDE SEQUENCE [LARGE SCALE GENOMIC DNA]</scope>
    <source>
        <strain evidence="3">LCS9</strain>
    </source>
</reference>
<dbReference type="KEGG" id="fla:SY85_16765"/>
<gene>
    <name evidence="2" type="ORF">SY85_16765</name>
</gene>
<dbReference type="EMBL" id="CP011390">
    <property type="protein sequence ID" value="ANE53552.1"/>
    <property type="molecule type" value="Genomic_DNA"/>
</dbReference>
<dbReference type="AlphaFoldDB" id="A0A172U2U6"/>
<sequence length="99" mass="11250">MVEPKPLPSLGLCILMDLLGCASYGIPILGELLDLVWAPISALIYMKMFGFRKGFLGGMFNFLEELLPGFDIIPTFTITWFIQYAKRKKTTYSFYPVTK</sequence>
<evidence type="ECO:0000256" key="1">
    <source>
        <dbReference type="SAM" id="Phobius"/>
    </source>
</evidence>
<proteinExistence type="predicted"/>
<dbReference type="STRING" id="1492898.SY85_16765"/>
<organism evidence="2 3">
    <name type="scientific">Flavisolibacter tropicus</name>
    <dbReference type="NCBI Taxonomy" id="1492898"/>
    <lineage>
        <taxon>Bacteria</taxon>
        <taxon>Pseudomonadati</taxon>
        <taxon>Bacteroidota</taxon>
        <taxon>Chitinophagia</taxon>
        <taxon>Chitinophagales</taxon>
        <taxon>Chitinophagaceae</taxon>
        <taxon>Flavisolibacter</taxon>
    </lineage>
</organism>
<keyword evidence="1" id="KW-1133">Transmembrane helix</keyword>
<feature type="transmembrane region" description="Helical" evidence="1">
    <location>
        <begin position="7"/>
        <end position="26"/>
    </location>
</feature>
<evidence type="ECO:0000313" key="2">
    <source>
        <dbReference type="EMBL" id="ANE53552.1"/>
    </source>
</evidence>
<evidence type="ECO:0000313" key="3">
    <source>
        <dbReference type="Proteomes" id="UP000077177"/>
    </source>
</evidence>
<keyword evidence="3" id="KW-1185">Reference proteome</keyword>